<feature type="domain" description="Mannosyl-glycoprotein endo-beta-N-acetylglucosamidase-like" evidence="5">
    <location>
        <begin position="39"/>
        <end position="193"/>
    </location>
</feature>
<dbReference type="PANTHER" id="PTHR33308">
    <property type="entry name" value="PEPTIDOGLYCAN HYDROLASE FLGJ"/>
    <property type="match status" value="1"/>
</dbReference>
<accession>A0A0R2AM12</accession>
<organism evidence="6 7">
    <name type="scientific">Apilactobacillus ozensis DSM 23829 = JCM 17196</name>
    <dbReference type="NCBI Taxonomy" id="1423781"/>
    <lineage>
        <taxon>Bacteria</taxon>
        <taxon>Bacillati</taxon>
        <taxon>Bacillota</taxon>
        <taxon>Bacilli</taxon>
        <taxon>Lactobacillales</taxon>
        <taxon>Lactobacillaceae</taxon>
        <taxon>Apilactobacillus</taxon>
    </lineage>
</organism>
<dbReference type="Pfam" id="PF01832">
    <property type="entry name" value="Glucosaminidase"/>
    <property type="match status" value="1"/>
</dbReference>
<reference evidence="6 7" key="1">
    <citation type="journal article" date="2015" name="Genome Announc.">
        <title>Expanding the biotechnology potential of lactobacilli through comparative genomics of 213 strains and associated genera.</title>
        <authorList>
            <person name="Sun Z."/>
            <person name="Harris H.M."/>
            <person name="McCann A."/>
            <person name="Guo C."/>
            <person name="Argimon S."/>
            <person name="Zhang W."/>
            <person name="Yang X."/>
            <person name="Jeffery I.B."/>
            <person name="Cooney J.C."/>
            <person name="Kagawa T.F."/>
            <person name="Liu W."/>
            <person name="Song Y."/>
            <person name="Salvetti E."/>
            <person name="Wrobel A."/>
            <person name="Rasinkangas P."/>
            <person name="Parkhill J."/>
            <person name="Rea M.C."/>
            <person name="O'Sullivan O."/>
            <person name="Ritari J."/>
            <person name="Douillard F.P."/>
            <person name="Paul Ross R."/>
            <person name="Yang R."/>
            <person name="Briner A.E."/>
            <person name="Felis G.E."/>
            <person name="de Vos W.M."/>
            <person name="Barrangou R."/>
            <person name="Klaenhammer T.R."/>
            <person name="Caufield P.W."/>
            <person name="Cui Y."/>
            <person name="Zhang H."/>
            <person name="O'Toole P.W."/>
        </authorList>
    </citation>
    <scope>NUCLEOTIDE SEQUENCE [LARGE SCALE GENOMIC DNA]</scope>
    <source>
        <strain evidence="6 7">DSM 23829</strain>
    </source>
</reference>
<dbReference type="STRING" id="1423781.FD06_GL000419"/>
<dbReference type="PANTHER" id="PTHR33308:SF9">
    <property type="entry name" value="PEPTIDOGLYCAN HYDROLASE FLGJ"/>
    <property type="match status" value="1"/>
</dbReference>
<dbReference type="InterPro" id="IPR051056">
    <property type="entry name" value="Glycosyl_Hydrolase_73"/>
</dbReference>
<proteinExistence type="inferred from homology"/>
<comment type="caution">
    <text evidence="6">The sequence shown here is derived from an EMBL/GenBank/DDBJ whole genome shotgun (WGS) entry which is preliminary data.</text>
</comment>
<evidence type="ECO:0000259" key="5">
    <source>
        <dbReference type="SMART" id="SM00047"/>
    </source>
</evidence>
<dbReference type="EMBL" id="AYYQ01000035">
    <property type="protein sequence ID" value="KRM67701.1"/>
    <property type="molecule type" value="Genomic_DNA"/>
</dbReference>
<evidence type="ECO:0000256" key="4">
    <source>
        <dbReference type="SAM" id="SignalP"/>
    </source>
</evidence>
<name>A0A0R2AM12_9LACO</name>
<feature type="region of interest" description="Disordered" evidence="3">
    <location>
        <begin position="195"/>
        <end position="240"/>
    </location>
</feature>
<comment type="similarity">
    <text evidence="1">Belongs to the glycosyl hydrolase 73 family.</text>
</comment>
<evidence type="ECO:0000256" key="1">
    <source>
        <dbReference type="ARBA" id="ARBA00010266"/>
    </source>
</evidence>
<protein>
    <submittedName>
        <fullName evidence="6">Muramidase (Flagellum-specific)</fullName>
    </submittedName>
</protein>
<evidence type="ECO:0000256" key="2">
    <source>
        <dbReference type="ARBA" id="ARBA00022801"/>
    </source>
</evidence>
<dbReference type="PATRIC" id="fig|1423781.4.peg.430"/>
<dbReference type="OrthoDB" id="2155627at2"/>
<keyword evidence="7" id="KW-1185">Reference proteome</keyword>
<dbReference type="Gene3D" id="4.10.80.30">
    <property type="entry name" value="DNA polymerase, domain 6"/>
    <property type="match status" value="1"/>
</dbReference>
<dbReference type="AlphaFoldDB" id="A0A0R2AM12"/>
<dbReference type="Gene3D" id="1.10.530.10">
    <property type="match status" value="1"/>
</dbReference>
<keyword evidence="2" id="KW-0378">Hydrolase</keyword>
<dbReference type="Proteomes" id="UP000052012">
    <property type="component" value="Unassembled WGS sequence"/>
</dbReference>
<dbReference type="GO" id="GO:0004040">
    <property type="term" value="F:amidase activity"/>
    <property type="evidence" value="ECO:0007669"/>
    <property type="project" value="InterPro"/>
</dbReference>
<dbReference type="SMART" id="SM00047">
    <property type="entry name" value="LYZ2"/>
    <property type="match status" value="1"/>
</dbReference>
<feature type="chain" id="PRO_5006414933" evidence="4">
    <location>
        <begin position="27"/>
        <end position="507"/>
    </location>
</feature>
<evidence type="ECO:0000256" key="3">
    <source>
        <dbReference type="SAM" id="MobiDB-lite"/>
    </source>
</evidence>
<gene>
    <name evidence="6" type="ORF">FD06_GL000419</name>
</gene>
<feature type="signal peptide" evidence="4">
    <location>
        <begin position="1"/>
        <end position="26"/>
    </location>
</feature>
<dbReference type="InterPro" id="IPR002901">
    <property type="entry name" value="MGlyc_endo_b_GlcNAc-like_dom"/>
</dbReference>
<sequence length="507" mass="57460">MYKNFMKLTFLSLALVLFGASTVTLADDNQNVSNSSNNNFTNAQPYQANFFNSIKDSAVSIANQNDLFPSIMMAQAALESGYGTSSLATNANNYFGIKGNYQGQSTSMNTSEYGSSGAYNTNANFRKYPSPAESLQDYANFLNTARYSNVHRSVAGTYQIAAQNLVQDGYATDPNYSFKLIKIINDNALFTFDNNQNASSGNNQSNNQQNNSTNSNKPSDNSSNNSGNKPNNNNKQNNKPKQTQNLLATATYFSGSHQISVTLSNNFNKYNLYNHVKDTRKKVVKYKWLPNLKSGDIVNVDLMAVQNHNGKNSIWYRLDLHEGKSTKKYWVYNKAIVFPKIDYKKVNKNFVLDQFNPRDTYNHVYSYNKMAMKIASSVNFQVKKVFSDMEAAFYINGMKSTWYRISVKGYGKVWIDSNGLISTEKNAKYYQENGTKTLASNYKQFKLYNHIPGTNKNELKQNWNGINLTDKVVSYDLKGVRVKYATVWYRIHLNNKSYWISAQAFAQ</sequence>
<evidence type="ECO:0000313" key="7">
    <source>
        <dbReference type="Proteomes" id="UP000052012"/>
    </source>
</evidence>
<keyword evidence="4" id="KW-0732">Signal</keyword>
<evidence type="ECO:0000313" key="6">
    <source>
        <dbReference type="EMBL" id="KRM67701.1"/>
    </source>
</evidence>